<comment type="caution">
    <text evidence="1">The sequence shown here is derived from an EMBL/GenBank/DDBJ whole genome shotgun (WGS) entry which is preliminary data.</text>
</comment>
<evidence type="ECO:0000313" key="1">
    <source>
        <dbReference type="EMBL" id="OBZ76705.1"/>
    </source>
</evidence>
<keyword evidence="2" id="KW-1185">Reference proteome</keyword>
<organism evidence="1 2">
    <name type="scientific">Grifola frondosa</name>
    <name type="common">Maitake</name>
    <name type="synonym">Polyporus frondosus</name>
    <dbReference type="NCBI Taxonomy" id="5627"/>
    <lineage>
        <taxon>Eukaryota</taxon>
        <taxon>Fungi</taxon>
        <taxon>Dikarya</taxon>
        <taxon>Basidiomycota</taxon>
        <taxon>Agaricomycotina</taxon>
        <taxon>Agaricomycetes</taxon>
        <taxon>Polyporales</taxon>
        <taxon>Grifolaceae</taxon>
        <taxon>Grifola</taxon>
    </lineage>
</organism>
<gene>
    <name evidence="1" type="ORF">A0H81_03326</name>
</gene>
<name>A0A1C7MID2_GRIFR</name>
<accession>A0A1C7MID2</accession>
<dbReference type="AlphaFoldDB" id="A0A1C7MID2"/>
<protein>
    <submittedName>
        <fullName evidence="1">Uncharacterized protein</fullName>
    </submittedName>
</protein>
<evidence type="ECO:0000313" key="2">
    <source>
        <dbReference type="Proteomes" id="UP000092993"/>
    </source>
</evidence>
<dbReference type="Proteomes" id="UP000092993">
    <property type="component" value="Unassembled WGS sequence"/>
</dbReference>
<proteinExistence type="predicted"/>
<sequence length="84" mass="9464">MLATLGSHLAYSAPPPLYVPHDPVYFQHKGTGAQDCTVHRVQDVYERMTCLVRATDRLSRSKVQHRVLCDRGDRAGNGRTELSR</sequence>
<reference evidence="1 2" key="1">
    <citation type="submission" date="2016-03" db="EMBL/GenBank/DDBJ databases">
        <title>Whole genome sequencing of Grifola frondosa 9006-11.</title>
        <authorList>
            <person name="Min B."/>
            <person name="Park H."/>
            <person name="Kim J.-G."/>
            <person name="Cho H."/>
            <person name="Oh Y.-L."/>
            <person name="Kong W.-S."/>
            <person name="Choi I.-G."/>
        </authorList>
    </citation>
    <scope>NUCLEOTIDE SEQUENCE [LARGE SCALE GENOMIC DNA]</scope>
    <source>
        <strain evidence="1 2">9006-11</strain>
    </source>
</reference>
<dbReference type="EMBL" id="LUGG01000003">
    <property type="protein sequence ID" value="OBZ76705.1"/>
    <property type="molecule type" value="Genomic_DNA"/>
</dbReference>